<comment type="caution">
    <text evidence="1">The sequence shown here is derived from an EMBL/GenBank/DDBJ whole genome shotgun (WGS) entry which is preliminary data.</text>
</comment>
<protein>
    <submittedName>
        <fullName evidence="1">Uncharacterized protein</fullName>
    </submittedName>
</protein>
<sequence length="91" mass="10168">MSFEHGGSSPPGGFEFCVSHRPRILSVANDSILSGMERACIIAFALHRRQQHAMGSWRMDAHAIRRARPKRLRDDSAPGSTYTPADCLLFR</sequence>
<evidence type="ECO:0000313" key="1">
    <source>
        <dbReference type="EMBL" id="EIT67579.1"/>
    </source>
</evidence>
<proteinExistence type="predicted"/>
<dbReference type="AlphaFoldDB" id="I7Z724"/>
<accession>I7Z724</accession>
<organism evidence="1 2">
    <name type="scientific">Hydrocarboniphaga effusa AP103</name>
    <dbReference type="NCBI Taxonomy" id="1172194"/>
    <lineage>
        <taxon>Bacteria</taxon>
        <taxon>Pseudomonadati</taxon>
        <taxon>Pseudomonadota</taxon>
        <taxon>Gammaproteobacteria</taxon>
        <taxon>Nevskiales</taxon>
        <taxon>Nevskiaceae</taxon>
        <taxon>Hydrocarboniphaga</taxon>
    </lineage>
</organism>
<keyword evidence="2" id="KW-1185">Reference proteome</keyword>
<dbReference type="STRING" id="1172194.WQQ_40140"/>
<dbReference type="Proteomes" id="UP000003704">
    <property type="component" value="Unassembled WGS sequence"/>
</dbReference>
<gene>
    <name evidence="1" type="ORF">WQQ_40140</name>
</gene>
<name>I7Z724_9GAMM</name>
<reference evidence="1 2" key="1">
    <citation type="journal article" date="2012" name="J. Bacteriol.">
        <title>Genome Sequence of n-Alkane-Degrading Hydrocarboniphaga effusa Strain AP103T (ATCC BAA-332T).</title>
        <authorList>
            <person name="Chang H.K."/>
            <person name="Zylstra G.J."/>
            <person name="Chae J.C."/>
        </authorList>
    </citation>
    <scope>NUCLEOTIDE SEQUENCE [LARGE SCALE GENOMIC DNA]</scope>
    <source>
        <strain evidence="1 2">AP103</strain>
    </source>
</reference>
<evidence type="ECO:0000313" key="2">
    <source>
        <dbReference type="Proteomes" id="UP000003704"/>
    </source>
</evidence>
<dbReference type="EMBL" id="AKGD01000004">
    <property type="protein sequence ID" value="EIT67579.1"/>
    <property type="molecule type" value="Genomic_DNA"/>
</dbReference>